<organism evidence="4">
    <name type="scientific">Eucalyptus grandis</name>
    <name type="common">Flooded gum</name>
    <dbReference type="NCBI Taxonomy" id="71139"/>
    <lineage>
        <taxon>Eukaryota</taxon>
        <taxon>Viridiplantae</taxon>
        <taxon>Streptophyta</taxon>
        <taxon>Embryophyta</taxon>
        <taxon>Tracheophyta</taxon>
        <taxon>Spermatophyta</taxon>
        <taxon>Magnoliopsida</taxon>
        <taxon>eudicotyledons</taxon>
        <taxon>Gunneridae</taxon>
        <taxon>Pentapetalae</taxon>
        <taxon>rosids</taxon>
        <taxon>malvids</taxon>
        <taxon>Myrtales</taxon>
        <taxon>Myrtaceae</taxon>
        <taxon>Myrtoideae</taxon>
        <taxon>Eucalypteae</taxon>
        <taxon>Eucalyptus</taxon>
    </lineage>
</organism>
<evidence type="ECO:0000259" key="3">
    <source>
        <dbReference type="PROSITE" id="PS50104"/>
    </source>
</evidence>
<dbReference type="InterPro" id="IPR035897">
    <property type="entry name" value="Toll_tir_struct_dom_sf"/>
</dbReference>
<feature type="domain" description="TIR" evidence="3">
    <location>
        <begin position="12"/>
        <end position="195"/>
    </location>
</feature>
<evidence type="ECO:0000313" key="4">
    <source>
        <dbReference type="EMBL" id="KCW59445.1"/>
    </source>
</evidence>
<dbReference type="PANTHER" id="PTHR32009">
    <property type="entry name" value="TMV RESISTANCE PROTEIN N-LIKE"/>
    <property type="match status" value="1"/>
</dbReference>
<evidence type="ECO:0000256" key="2">
    <source>
        <dbReference type="SAM" id="MobiDB-lite"/>
    </source>
</evidence>
<reference evidence="4" key="1">
    <citation type="submission" date="2013-07" db="EMBL/GenBank/DDBJ databases">
        <title>The genome of Eucalyptus grandis.</title>
        <authorList>
            <person name="Schmutz J."/>
            <person name="Hayes R."/>
            <person name="Myburg A."/>
            <person name="Tuskan G."/>
            <person name="Grattapaglia D."/>
            <person name="Rokhsar D.S."/>
        </authorList>
    </citation>
    <scope>NUCLEOTIDE SEQUENCE</scope>
    <source>
        <tissue evidence="4">Leaf extractions</tissue>
    </source>
</reference>
<gene>
    <name evidence="4" type="ORF">EUGRSUZ_H02180</name>
</gene>
<dbReference type="EMBL" id="KK198760">
    <property type="protein sequence ID" value="KCW59445.1"/>
    <property type="molecule type" value="Genomic_DNA"/>
</dbReference>
<dbReference type="PANTHER" id="PTHR32009:SF138">
    <property type="entry name" value="DISEASE RESISTANCE PROTEIN (TIR-NBS-LRR CLASS)"/>
    <property type="match status" value="1"/>
</dbReference>
<evidence type="ECO:0000256" key="1">
    <source>
        <dbReference type="ARBA" id="ARBA00023027"/>
    </source>
</evidence>
<feature type="region of interest" description="Disordered" evidence="2">
    <location>
        <begin position="260"/>
        <end position="285"/>
    </location>
</feature>
<dbReference type="FunCoup" id="A0A059B1D3">
    <property type="interactions" value="90"/>
</dbReference>
<dbReference type="InParanoid" id="A0A059B1D3"/>
<dbReference type="InterPro" id="IPR000157">
    <property type="entry name" value="TIR_dom"/>
</dbReference>
<dbReference type="STRING" id="71139.A0A059B1D3"/>
<dbReference type="Gramene" id="KCW59445">
    <property type="protein sequence ID" value="KCW59445"/>
    <property type="gene ID" value="EUGRSUZ_H02180"/>
</dbReference>
<accession>A0A059B1D3</accession>
<dbReference type="GO" id="GO:0007165">
    <property type="term" value="P:signal transduction"/>
    <property type="evidence" value="ECO:0000318"/>
    <property type="project" value="GO_Central"/>
</dbReference>
<dbReference type="SMART" id="SM00255">
    <property type="entry name" value="TIR"/>
    <property type="match status" value="1"/>
</dbReference>
<dbReference type="eggNOG" id="ENOG502R4BG">
    <property type="taxonomic scope" value="Eukaryota"/>
</dbReference>
<dbReference type="FunFam" id="3.40.50.10140:FF:000007">
    <property type="entry name" value="Disease resistance protein (TIR-NBS-LRR class)"/>
    <property type="match status" value="1"/>
</dbReference>
<name>A0A059B1D3_EUCGR</name>
<keyword evidence="1" id="KW-0520">NAD</keyword>
<dbReference type="SUPFAM" id="SSF52200">
    <property type="entry name" value="Toll/Interleukin receptor TIR domain"/>
    <property type="match status" value="1"/>
</dbReference>
<dbReference type="AlphaFoldDB" id="A0A059B1D3"/>
<dbReference type="PROSITE" id="PS50104">
    <property type="entry name" value="TIR"/>
    <property type="match status" value="1"/>
</dbReference>
<proteinExistence type="predicted"/>
<dbReference type="Gene3D" id="3.40.50.10140">
    <property type="entry name" value="Toll/interleukin-1 receptor homology (TIR) domain"/>
    <property type="match status" value="1"/>
</dbReference>
<sequence>MDSSSSSSKRRRSYDVFLSFRGTDVRNNFVDHLYTALDHLGINTYLDSEELGKGEQISTTLMEAIKESKIAIIVFSENYAFSPWCLEEAVKIMECKEQRGLGVFPVFYKVEPREVRTPGKGKGERQSYGEAIAEHKIKFGEDSEKVKRWQKALLDAGSLSGWHHTDGYVHHFFYFSWSKSFDTIFSLKNTLSSDTHSTEHTFGAHEPEHHMQAVCLLRPSADSRHAAARVRTSPRHPSRVTSAPLCLSASSGLDDSKLATSDLGVKPGSTVASRWPWSPEAGGDG</sequence>
<protein>
    <recommendedName>
        <fullName evidence="3">TIR domain-containing protein</fullName>
    </recommendedName>
</protein>
<dbReference type="Pfam" id="PF01582">
    <property type="entry name" value="TIR"/>
    <property type="match status" value="1"/>
</dbReference>
<dbReference type="GO" id="GO:0005634">
    <property type="term" value="C:nucleus"/>
    <property type="evidence" value="ECO:0000318"/>
    <property type="project" value="GO_Central"/>
</dbReference>